<evidence type="ECO:0000256" key="5">
    <source>
        <dbReference type="SAM" id="Phobius"/>
    </source>
</evidence>
<gene>
    <name evidence="6" type="primary">rmuC</name>
    <name evidence="6" type="ORF">CAGGBEG34_250036</name>
</gene>
<evidence type="ECO:0000256" key="4">
    <source>
        <dbReference type="ARBA" id="ARBA00023172"/>
    </source>
</evidence>
<dbReference type="STRING" id="1070319.CAGGBEG34_250036"/>
<dbReference type="PANTHER" id="PTHR30563:SF0">
    <property type="entry name" value="DNA RECOMBINATION PROTEIN RMUC"/>
    <property type="match status" value="1"/>
</dbReference>
<evidence type="ECO:0000256" key="2">
    <source>
        <dbReference type="ARBA" id="ARBA00009840"/>
    </source>
</evidence>
<dbReference type="EMBL" id="CAFB01000042">
    <property type="protein sequence ID" value="CCD29534.1"/>
    <property type="molecule type" value="Genomic_DNA"/>
</dbReference>
<keyword evidence="5" id="KW-0472">Membrane</keyword>
<name>G2J9T7_9BURK</name>
<comment type="function">
    <text evidence="1">Involved in DNA recombination.</text>
</comment>
<keyword evidence="5" id="KW-0812">Transmembrane</keyword>
<dbReference type="GO" id="GO:0006310">
    <property type="term" value="P:DNA recombination"/>
    <property type="evidence" value="ECO:0007669"/>
    <property type="project" value="UniProtKB-KW"/>
</dbReference>
<dbReference type="RefSeq" id="WP_006682718.1">
    <property type="nucleotide sequence ID" value="NZ_CAFB01000042.1"/>
</dbReference>
<comment type="caution">
    <text evidence="6">The sequence shown here is derived from an EMBL/GenBank/DDBJ whole genome shotgun (WGS) entry which is preliminary data.</text>
</comment>
<dbReference type="OrthoDB" id="9765111at2"/>
<evidence type="ECO:0000256" key="3">
    <source>
        <dbReference type="ARBA" id="ARBA00023054"/>
    </source>
</evidence>
<proteinExistence type="inferred from homology"/>
<comment type="similarity">
    <text evidence="2">Belongs to the RmuC family.</text>
</comment>
<reference evidence="6 7" key="1">
    <citation type="submission" date="2011-08" db="EMBL/GenBank/DDBJ databases">
        <title>The genome of the obligate endobacterium of an arbuscular mycorrhizal fungus reveals an interphylum network of nutritional interactions.</title>
        <authorList>
            <person name="Ghignone S."/>
            <person name="Salvioli A."/>
            <person name="Anca I."/>
            <person name="Lumini E."/>
            <person name="Ortu G."/>
            <person name="Petiti L."/>
            <person name="Cruveiller S."/>
            <person name="Bianciotto V."/>
            <person name="Piffanelli P."/>
            <person name="Lanfranco L."/>
            <person name="Bonfante P."/>
        </authorList>
    </citation>
    <scope>NUCLEOTIDE SEQUENCE [LARGE SCALE GENOMIC DNA]</scope>
    <source>
        <strain evidence="6 7">BEG34</strain>
    </source>
</reference>
<accession>G2J9T7</accession>
<protein>
    <submittedName>
        <fullName evidence="6">Putative DNA recombination protein RmuC</fullName>
    </submittedName>
</protein>
<sequence length="411" mass="45205">MPVSLWIIVLAALALIALALFALFTRLERGLRDEIAEAGRAGRAESSANFAQFQQTVTAQLTQSSALQNNALNQQLTQLAQSNDRALAGMRATLERAFKDIEANTASKLDQIRHIVDEKLQATLEQRLGESFKRVSERLEQVHRGLGEMQTLADGVGDLKKVLTNVKTRGTWGEVQLGALLEQMLAPDQYARNVAVVPKSSARVDFAVRFPGNLVNADGSGTQPLWLPIDAKFPREDYARLIDAQERADQAALDLASAALEARVRACAKSIAEKYLAPPHTTDFALLFLPIESLYAEVLRRPGLFEALQCKYRITIAGPTTLSAILSSFQMGFRTLAIEKRSSEVWHVLGAVKTEFARFGEALAKTKSQLETVTRSIESAQTRTRVIHRKLRDVEALPAPDSALAEKCSDL</sequence>
<evidence type="ECO:0000313" key="6">
    <source>
        <dbReference type="EMBL" id="CCD29534.1"/>
    </source>
</evidence>
<dbReference type="InterPro" id="IPR003798">
    <property type="entry name" value="DNA_recombination_RmuC"/>
</dbReference>
<keyword evidence="4" id="KW-0233">DNA recombination</keyword>
<feature type="transmembrane region" description="Helical" evidence="5">
    <location>
        <begin position="6"/>
        <end position="24"/>
    </location>
</feature>
<dbReference type="eggNOG" id="COG1322">
    <property type="taxonomic scope" value="Bacteria"/>
</dbReference>
<dbReference type="PANTHER" id="PTHR30563">
    <property type="entry name" value="DNA RECOMBINATION PROTEIN RMUC"/>
    <property type="match status" value="1"/>
</dbReference>
<keyword evidence="3" id="KW-0175">Coiled coil</keyword>
<dbReference type="Pfam" id="PF02646">
    <property type="entry name" value="RmuC"/>
    <property type="match status" value="1"/>
</dbReference>
<organism evidence="6 7">
    <name type="scientific">Candidatus Glomeribacter gigasporarum BEG34</name>
    <dbReference type="NCBI Taxonomy" id="1070319"/>
    <lineage>
        <taxon>Bacteria</taxon>
        <taxon>Pseudomonadati</taxon>
        <taxon>Pseudomonadota</taxon>
        <taxon>Betaproteobacteria</taxon>
        <taxon>Burkholderiales</taxon>
        <taxon>Burkholderiaceae</taxon>
        <taxon>Candidatus Glomeribacter</taxon>
    </lineage>
</organism>
<dbReference type="AlphaFoldDB" id="G2J9T7"/>
<keyword evidence="5" id="KW-1133">Transmembrane helix</keyword>
<evidence type="ECO:0000256" key="1">
    <source>
        <dbReference type="ARBA" id="ARBA00003416"/>
    </source>
</evidence>
<evidence type="ECO:0000313" key="7">
    <source>
        <dbReference type="Proteomes" id="UP000054051"/>
    </source>
</evidence>
<dbReference type="Proteomes" id="UP000054051">
    <property type="component" value="Unassembled WGS sequence"/>
</dbReference>
<keyword evidence="7" id="KW-1185">Reference proteome</keyword>